<evidence type="ECO:0000259" key="8">
    <source>
        <dbReference type="Pfam" id="PF07687"/>
    </source>
</evidence>
<keyword evidence="10" id="KW-1185">Reference proteome</keyword>
<comment type="similarity">
    <text evidence="3">Belongs to the peptidase M20A family.</text>
</comment>
<reference evidence="9 10" key="1">
    <citation type="submission" date="2016-03" db="EMBL/GenBank/DDBJ databases">
        <title>Microsymbionts genomes from the relict species Vavilovia formosa (Stev.) Fed.</title>
        <authorList>
            <person name="Kopat V."/>
            <person name="Chirak E."/>
            <person name="Kimeklis A."/>
            <person name="Andronov E."/>
        </authorList>
    </citation>
    <scope>NUCLEOTIDE SEQUENCE [LARGE SCALE GENOMIC DNA]</scope>
    <source>
        <strain evidence="9 10">Vaf07</strain>
    </source>
</reference>
<dbReference type="InterPro" id="IPR010182">
    <property type="entry name" value="ArgE/DapE"/>
</dbReference>
<evidence type="ECO:0000256" key="4">
    <source>
        <dbReference type="ARBA" id="ARBA00022723"/>
    </source>
</evidence>
<dbReference type="InterPro" id="IPR011650">
    <property type="entry name" value="Peptidase_M20_dimer"/>
</dbReference>
<evidence type="ECO:0000256" key="7">
    <source>
        <dbReference type="ARBA" id="ARBA00023285"/>
    </source>
</evidence>
<comment type="cofactor">
    <cofactor evidence="2">
        <name>Zn(2+)</name>
        <dbReference type="ChEBI" id="CHEBI:29105"/>
    </cofactor>
</comment>
<evidence type="ECO:0000256" key="1">
    <source>
        <dbReference type="ARBA" id="ARBA00001941"/>
    </source>
</evidence>
<evidence type="ECO:0000256" key="2">
    <source>
        <dbReference type="ARBA" id="ARBA00001947"/>
    </source>
</evidence>
<evidence type="ECO:0000313" key="9">
    <source>
        <dbReference type="EMBL" id="KZD20435.1"/>
    </source>
</evidence>
<dbReference type="Gene3D" id="3.40.630.10">
    <property type="entry name" value="Zn peptidases"/>
    <property type="match status" value="1"/>
</dbReference>
<organism evidence="9 10">
    <name type="scientific">Tardiphaga robiniae</name>
    <dbReference type="NCBI Taxonomy" id="943830"/>
    <lineage>
        <taxon>Bacteria</taxon>
        <taxon>Pseudomonadati</taxon>
        <taxon>Pseudomonadota</taxon>
        <taxon>Alphaproteobacteria</taxon>
        <taxon>Hyphomicrobiales</taxon>
        <taxon>Nitrobacteraceae</taxon>
        <taxon>Tardiphaga</taxon>
    </lineage>
</organism>
<dbReference type="PANTHER" id="PTHR43808">
    <property type="entry name" value="ACETYLORNITHINE DEACETYLASE"/>
    <property type="match status" value="1"/>
</dbReference>
<dbReference type="CDD" id="cd03895">
    <property type="entry name" value="M20_ArgE_DapE-like"/>
    <property type="match status" value="1"/>
</dbReference>
<dbReference type="NCBIfam" id="NF005306">
    <property type="entry name" value="PRK06837.1"/>
    <property type="match status" value="1"/>
</dbReference>
<sequence>MALDDTLRKKLIASVEHGFAEQIAYTQDLIRLQSVRGDEFIIQDRVFNELRNRGYAMERFDMDRGAIERHPGGSPFSDDHSRAPIVVGTHRPRDEAGRSLILQAHVDVVPPGPESLWTHPPFEPVIEGDWLYGRGGADMKAGHAANLYALDALRRIGLQPAATVYIQSVVEEESTGNGALMTHLRGYKADAVLIPEPEDEKLVRANVGVVWFQVEVRGLPVHVREMGTGANAIDAAYRIIGELRILEAEWNARKAGRPNFENEEHPINLNVGKIEGGDWESSVPAWCRIGCRVSIYPGVSAKEAAAEIEQRIAKFAREDSFLSNIPPLVTFHGFHTEGYELPPGSEAEKVLADAHLGATGKKLESFMTAGYLDTRVYALYDKIPALCYGPYSQNIHGFDERVSIASLKRITTAMTLFIVEWCGVELATPE</sequence>
<dbReference type="GO" id="GO:0016787">
    <property type="term" value="F:hydrolase activity"/>
    <property type="evidence" value="ECO:0007669"/>
    <property type="project" value="UniProtKB-KW"/>
</dbReference>
<dbReference type="Proteomes" id="UP000076574">
    <property type="component" value="Unassembled WGS sequence"/>
</dbReference>
<keyword evidence="4" id="KW-0479">Metal-binding</keyword>
<feature type="domain" description="Peptidase M20 dimerisation" evidence="8">
    <location>
        <begin position="205"/>
        <end position="319"/>
    </location>
</feature>
<dbReference type="InterPro" id="IPR002933">
    <property type="entry name" value="Peptidase_M20"/>
</dbReference>
<dbReference type="InterPro" id="IPR033687">
    <property type="entry name" value="YodQ-like"/>
</dbReference>
<dbReference type="Gene3D" id="3.30.70.360">
    <property type="match status" value="1"/>
</dbReference>
<comment type="caution">
    <text evidence="9">The sequence shown here is derived from an EMBL/GenBank/DDBJ whole genome shotgun (WGS) entry which is preliminary data.</text>
</comment>
<dbReference type="InterPro" id="IPR036264">
    <property type="entry name" value="Bact_exopeptidase_dim_dom"/>
</dbReference>
<dbReference type="Pfam" id="PF01546">
    <property type="entry name" value="Peptidase_M20"/>
    <property type="match status" value="1"/>
</dbReference>
<dbReference type="EMBL" id="LVYV01000056">
    <property type="protein sequence ID" value="KZD20435.1"/>
    <property type="molecule type" value="Genomic_DNA"/>
</dbReference>
<protein>
    <submittedName>
        <fullName evidence="9">Acetylornithine deacetylase</fullName>
    </submittedName>
</protein>
<dbReference type="SUPFAM" id="SSF55031">
    <property type="entry name" value="Bacterial exopeptidase dimerisation domain"/>
    <property type="match status" value="1"/>
</dbReference>
<evidence type="ECO:0000256" key="5">
    <source>
        <dbReference type="ARBA" id="ARBA00022801"/>
    </source>
</evidence>
<accession>A0A163X5A8</accession>
<keyword evidence="7" id="KW-0170">Cobalt</keyword>
<dbReference type="STRING" id="943830.A4A58_19615"/>
<keyword evidence="6" id="KW-0862">Zinc</keyword>
<dbReference type="GO" id="GO:0046872">
    <property type="term" value="F:metal ion binding"/>
    <property type="evidence" value="ECO:0007669"/>
    <property type="project" value="UniProtKB-KW"/>
</dbReference>
<proteinExistence type="inferred from homology"/>
<dbReference type="InterPro" id="IPR050072">
    <property type="entry name" value="Peptidase_M20A"/>
</dbReference>
<dbReference type="NCBIfam" id="TIGR01910">
    <property type="entry name" value="DapE-ArgE"/>
    <property type="match status" value="1"/>
</dbReference>
<evidence type="ECO:0000256" key="3">
    <source>
        <dbReference type="ARBA" id="ARBA00006247"/>
    </source>
</evidence>
<dbReference type="SUPFAM" id="SSF53187">
    <property type="entry name" value="Zn-dependent exopeptidases"/>
    <property type="match status" value="1"/>
</dbReference>
<evidence type="ECO:0000313" key="10">
    <source>
        <dbReference type="Proteomes" id="UP000076574"/>
    </source>
</evidence>
<dbReference type="AlphaFoldDB" id="A0A163X5A8"/>
<dbReference type="OrthoDB" id="9809784at2"/>
<evidence type="ECO:0000256" key="6">
    <source>
        <dbReference type="ARBA" id="ARBA00022833"/>
    </source>
</evidence>
<name>A0A163X5A8_9BRAD</name>
<dbReference type="PANTHER" id="PTHR43808:SF25">
    <property type="entry name" value="PEPTIDASE M20 DIMERISATION DOMAIN-CONTAINING PROTEIN"/>
    <property type="match status" value="1"/>
</dbReference>
<gene>
    <name evidence="9" type="ORF">A4A58_19615</name>
</gene>
<dbReference type="RefSeq" id="WP_068738803.1">
    <property type="nucleotide sequence ID" value="NZ_LVYV01000056.1"/>
</dbReference>
<dbReference type="Pfam" id="PF07687">
    <property type="entry name" value="M20_dimer"/>
    <property type="match status" value="1"/>
</dbReference>
<keyword evidence="5" id="KW-0378">Hydrolase</keyword>
<comment type="cofactor">
    <cofactor evidence="1">
        <name>Co(2+)</name>
        <dbReference type="ChEBI" id="CHEBI:48828"/>
    </cofactor>
</comment>